<protein>
    <submittedName>
        <fullName evidence="1">Uncharacterized protein</fullName>
    </submittedName>
</protein>
<proteinExistence type="predicted"/>
<accession>A0A0D3AGF2</accession>
<name>A0A0D3AGF2_BRAOL</name>
<evidence type="ECO:0000313" key="1">
    <source>
        <dbReference type="EnsemblPlants" id="Bo21343s010.1"/>
    </source>
</evidence>
<dbReference type="HOGENOM" id="CLU_2838677_0_0_1"/>
<dbReference type="Pfam" id="PF04776">
    <property type="entry name" value="protein_MS5"/>
    <property type="match status" value="1"/>
</dbReference>
<dbReference type="OMA" id="ITFRTRC"/>
<dbReference type="AlphaFoldDB" id="A0A0D3AGF2"/>
<sequence>MFEYGKPFELRKITVQTKEVADSMNNLKLGNAVFYITFRTRCGVVCKGIIRRTRDGRPEHLSLEAK</sequence>
<dbReference type="Gramene" id="Bo21343s010.1">
    <property type="protein sequence ID" value="Bo21343s010.1"/>
    <property type="gene ID" value="Bo21343s010"/>
</dbReference>
<reference evidence="1" key="2">
    <citation type="submission" date="2015-06" db="UniProtKB">
        <authorList>
            <consortium name="EnsemblPlants"/>
        </authorList>
    </citation>
    <scope>IDENTIFICATION</scope>
</reference>
<dbReference type="EnsemblPlants" id="Bo21343s010.1">
    <property type="protein sequence ID" value="Bo21343s010.1"/>
    <property type="gene ID" value="Bo21343s010"/>
</dbReference>
<evidence type="ECO:0000313" key="2">
    <source>
        <dbReference type="Proteomes" id="UP000032141"/>
    </source>
</evidence>
<reference evidence="1" key="1">
    <citation type="journal article" date="2014" name="Genome Biol.">
        <title>Transcriptome and methylome profiling reveals relics of genome dominance in the mesopolyploid Brassica oleracea.</title>
        <authorList>
            <person name="Parkin I.A."/>
            <person name="Koh C."/>
            <person name="Tang H."/>
            <person name="Robinson S.J."/>
            <person name="Kagale S."/>
            <person name="Clarke W.E."/>
            <person name="Town C.D."/>
            <person name="Nixon J."/>
            <person name="Krishnakumar V."/>
            <person name="Bidwell S.L."/>
            <person name="Denoeud F."/>
            <person name="Belcram H."/>
            <person name="Links M.G."/>
            <person name="Just J."/>
            <person name="Clarke C."/>
            <person name="Bender T."/>
            <person name="Huebert T."/>
            <person name="Mason A.S."/>
            <person name="Pires J.C."/>
            <person name="Barker G."/>
            <person name="Moore J."/>
            <person name="Walley P.G."/>
            <person name="Manoli S."/>
            <person name="Batley J."/>
            <person name="Edwards D."/>
            <person name="Nelson M.N."/>
            <person name="Wang X."/>
            <person name="Paterson A.H."/>
            <person name="King G."/>
            <person name="Bancroft I."/>
            <person name="Chalhoub B."/>
            <person name="Sharpe A.G."/>
        </authorList>
    </citation>
    <scope>NUCLEOTIDE SEQUENCE [LARGE SCALE GENOMIC DNA]</scope>
    <source>
        <strain evidence="1">cv. TO1000</strain>
    </source>
</reference>
<dbReference type="Proteomes" id="UP000032141">
    <property type="component" value="Unassembled WGS sequence"/>
</dbReference>
<keyword evidence="2" id="KW-1185">Reference proteome</keyword>
<dbReference type="InterPro" id="IPR006462">
    <property type="entry name" value="MS5"/>
</dbReference>
<organism evidence="1 2">
    <name type="scientific">Brassica oleracea var. oleracea</name>
    <dbReference type="NCBI Taxonomy" id="109376"/>
    <lineage>
        <taxon>Eukaryota</taxon>
        <taxon>Viridiplantae</taxon>
        <taxon>Streptophyta</taxon>
        <taxon>Embryophyta</taxon>
        <taxon>Tracheophyta</taxon>
        <taxon>Spermatophyta</taxon>
        <taxon>Magnoliopsida</taxon>
        <taxon>eudicotyledons</taxon>
        <taxon>Gunneridae</taxon>
        <taxon>Pentapetalae</taxon>
        <taxon>rosids</taxon>
        <taxon>malvids</taxon>
        <taxon>Brassicales</taxon>
        <taxon>Brassicaceae</taxon>
        <taxon>Brassiceae</taxon>
        <taxon>Brassica</taxon>
    </lineage>
</organism>